<gene>
    <name evidence="1" type="ORF">HanXRQr2_Chr09g0395211</name>
</gene>
<reference evidence="1" key="1">
    <citation type="journal article" date="2017" name="Nature">
        <title>The sunflower genome provides insights into oil metabolism, flowering and Asterid evolution.</title>
        <authorList>
            <person name="Badouin H."/>
            <person name="Gouzy J."/>
            <person name="Grassa C.J."/>
            <person name="Murat F."/>
            <person name="Staton S.E."/>
            <person name="Cottret L."/>
            <person name="Lelandais-Briere C."/>
            <person name="Owens G.L."/>
            <person name="Carrere S."/>
            <person name="Mayjonade B."/>
            <person name="Legrand L."/>
            <person name="Gill N."/>
            <person name="Kane N.C."/>
            <person name="Bowers J.E."/>
            <person name="Hubner S."/>
            <person name="Bellec A."/>
            <person name="Berard A."/>
            <person name="Berges H."/>
            <person name="Blanchet N."/>
            <person name="Boniface M.C."/>
            <person name="Brunel D."/>
            <person name="Catrice O."/>
            <person name="Chaidir N."/>
            <person name="Claudel C."/>
            <person name="Donnadieu C."/>
            <person name="Faraut T."/>
            <person name="Fievet G."/>
            <person name="Helmstetter N."/>
            <person name="King M."/>
            <person name="Knapp S.J."/>
            <person name="Lai Z."/>
            <person name="Le Paslier M.C."/>
            <person name="Lippi Y."/>
            <person name="Lorenzon L."/>
            <person name="Mandel J.R."/>
            <person name="Marage G."/>
            <person name="Marchand G."/>
            <person name="Marquand E."/>
            <person name="Bret-Mestries E."/>
            <person name="Morien E."/>
            <person name="Nambeesan S."/>
            <person name="Nguyen T."/>
            <person name="Pegot-Espagnet P."/>
            <person name="Pouilly N."/>
            <person name="Raftis F."/>
            <person name="Sallet E."/>
            <person name="Schiex T."/>
            <person name="Thomas J."/>
            <person name="Vandecasteele C."/>
            <person name="Vares D."/>
            <person name="Vear F."/>
            <person name="Vautrin S."/>
            <person name="Crespi M."/>
            <person name="Mangin B."/>
            <person name="Burke J.M."/>
            <person name="Salse J."/>
            <person name="Munos S."/>
            <person name="Vincourt P."/>
            <person name="Rieseberg L.H."/>
            <person name="Langlade N.B."/>
        </authorList>
    </citation>
    <scope>NUCLEOTIDE SEQUENCE</scope>
    <source>
        <tissue evidence="1">Leaves</tissue>
    </source>
</reference>
<dbReference type="Gramene" id="mRNA:HanXRQr2_Chr09g0395211">
    <property type="protein sequence ID" value="CDS:HanXRQr2_Chr09g0395211.1"/>
    <property type="gene ID" value="HanXRQr2_Chr09g0395211"/>
</dbReference>
<dbReference type="Proteomes" id="UP000215914">
    <property type="component" value="Unassembled WGS sequence"/>
</dbReference>
<name>A0A9K3I7X4_HELAN</name>
<comment type="caution">
    <text evidence="1">The sequence shown here is derived from an EMBL/GenBank/DDBJ whole genome shotgun (WGS) entry which is preliminary data.</text>
</comment>
<reference evidence="1" key="2">
    <citation type="submission" date="2020-06" db="EMBL/GenBank/DDBJ databases">
        <title>Helianthus annuus Genome sequencing and assembly Release 2.</title>
        <authorList>
            <person name="Gouzy J."/>
            <person name="Langlade N."/>
            <person name="Munos S."/>
        </authorList>
    </citation>
    <scope>NUCLEOTIDE SEQUENCE</scope>
    <source>
        <tissue evidence="1">Leaves</tissue>
    </source>
</reference>
<dbReference type="EMBL" id="MNCJ02000324">
    <property type="protein sequence ID" value="KAF5791476.1"/>
    <property type="molecule type" value="Genomic_DNA"/>
</dbReference>
<evidence type="ECO:0000313" key="2">
    <source>
        <dbReference type="Proteomes" id="UP000215914"/>
    </source>
</evidence>
<sequence>MMVLYLLSTIITNNSNFQSNRSSFGSKRDLLIAQKLHRTRIIPKESKIVNLNRQMHNIVIRASNEPK</sequence>
<evidence type="ECO:0000313" key="1">
    <source>
        <dbReference type="EMBL" id="KAF5791476.1"/>
    </source>
</evidence>
<organism evidence="1 2">
    <name type="scientific">Helianthus annuus</name>
    <name type="common">Common sunflower</name>
    <dbReference type="NCBI Taxonomy" id="4232"/>
    <lineage>
        <taxon>Eukaryota</taxon>
        <taxon>Viridiplantae</taxon>
        <taxon>Streptophyta</taxon>
        <taxon>Embryophyta</taxon>
        <taxon>Tracheophyta</taxon>
        <taxon>Spermatophyta</taxon>
        <taxon>Magnoliopsida</taxon>
        <taxon>eudicotyledons</taxon>
        <taxon>Gunneridae</taxon>
        <taxon>Pentapetalae</taxon>
        <taxon>asterids</taxon>
        <taxon>campanulids</taxon>
        <taxon>Asterales</taxon>
        <taxon>Asteraceae</taxon>
        <taxon>Asteroideae</taxon>
        <taxon>Heliantheae alliance</taxon>
        <taxon>Heliantheae</taxon>
        <taxon>Helianthus</taxon>
    </lineage>
</organism>
<keyword evidence="2" id="KW-1185">Reference proteome</keyword>
<dbReference type="AlphaFoldDB" id="A0A9K3I7X4"/>
<protein>
    <submittedName>
        <fullName evidence="1">Uncharacterized protein</fullName>
    </submittedName>
</protein>
<proteinExistence type="predicted"/>
<accession>A0A9K3I7X4</accession>